<keyword evidence="2" id="KW-1185">Reference proteome</keyword>
<gene>
    <name evidence="1" type="ORF">GJ744_009696</name>
</gene>
<accession>A0A8H7AY57</accession>
<dbReference type="Proteomes" id="UP000606974">
    <property type="component" value="Unassembled WGS sequence"/>
</dbReference>
<dbReference type="EMBL" id="JAACFV010000006">
    <property type="protein sequence ID" value="KAF7513275.1"/>
    <property type="molecule type" value="Genomic_DNA"/>
</dbReference>
<evidence type="ECO:0000313" key="1">
    <source>
        <dbReference type="EMBL" id="KAF7513275.1"/>
    </source>
</evidence>
<comment type="caution">
    <text evidence="1">The sequence shown here is derived from an EMBL/GenBank/DDBJ whole genome shotgun (WGS) entry which is preliminary data.</text>
</comment>
<organism evidence="1 2">
    <name type="scientific">Endocarpon pusillum</name>
    <dbReference type="NCBI Taxonomy" id="364733"/>
    <lineage>
        <taxon>Eukaryota</taxon>
        <taxon>Fungi</taxon>
        <taxon>Dikarya</taxon>
        <taxon>Ascomycota</taxon>
        <taxon>Pezizomycotina</taxon>
        <taxon>Eurotiomycetes</taxon>
        <taxon>Chaetothyriomycetidae</taxon>
        <taxon>Verrucariales</taxon>
        <taxon>Verrucariaceae</taxon>
        <taxon>Endocarpon</taxon>
    </lineage>
</organism>
<dbReference type="AlphaFoldDB" id="A0A8H7AY57"/>
<name>A0A8H7AY57_9EURO</name>
<sequence length="64" mass="7512">MTNTAQERETQTPDGKKVHNVQYQQGRAIIMHIMLVKRRHRSASSSYNSLPKSLWLTQIKTREM</sequence>
<protein>
    <submittedName>
        <fullName evidence="1">Uncharacterized protein</fullName>
    </submittedName>
</protein>
<reference evidence="1" key="1">
    <citation type="submission" date="2020-02" db="EMBL/GenBank/DDBJ databases">
        <authorList>
            <person name="Palmer J.M."/>
        </authorList>
    </citation>
    <scope>NUCLEOTIDE SEQUENCE</scope>
    <source>
        <strain evidence="1">EPUS1.4</strain>
        <tissue evidence="1">Thallus</tissue>
    </source>
</reference>
<proteinExistence type="predicted"/>
<evidence type="ECO:0000313" key="2">
    <source>
        <dbReference type="Proteomes" id="UP000606974"/>
    </source>
</evidence>